<organism evidence="3 4">
    <name type="scientific">Tanacetum coccineum</name>
    <dbReference type="NCBI Taxonomy" id="301880"/>
    <lineage>
        <taxon>Eukaryota</taxon>
        <taxon>Viridiplantae</taxon>
        <taxon>Streptophyta</taxon>
        <taxon>Embryophyta</taxon>
        <taxon>Tracheophyta</taxon>
        <taxon>Spermatophyta</taxon>
        <taxon>Magnoliopsida</taxon>
        <taxon>eudicotyledons</taxon>
        <taxon>Gunneridae</taxon>
        <taxon>Pentapetalae</taxon>
        <taxon>asterids</taxon>
        <taxon>campanulids</taxon>
        <taxon>Asterales</taxon>
        <taxon>Asteraceae</taxon>
        <taxon>Asteroideae</taxon>
        <taxon>Anthemideae</taxon>
        <taxon>Anthemidinae</taxon>
        <taxon>Tanacetum</taxon>
    </lineage>
</organism>
<evidence type="ECO:0000259" key="2">
    <source>
        <dbReference type="Pfam" id="PF25793"/>
    </source>
</evidence>
<dbReference type="Proteomes" id="UP001151760">
    <property type="component" value="Unassembled WGS sequence"/>
</dbReference>
<reference evidence="3" key="1">
    <citation type="journal article" date="2022" name="Int. J. Mol. Sci.">
        <title>Draft Genome of Tanacetum Coccineum: Genomic Comparison of Closely Related Tanacetum-Family Plants.</title>
        <authorList>
            <person name="Yamashiro T."/>
            <person name="Shiraishi A."/>
            <person name="Nakayama K."/>
            <person name="Satake H."/>
        </authorList>
    </citation>
    <scope>NUCLEOTIDE SEQUENCE</scope>
</reference>
<feature type="non-terminal residue" evidence="3">
    <location>
        <position position="203"/>
    </location>
</feature>
<dbReference type="InterPro" id="IPR057748">
    <property type="entry name" value="NFRKB_WH_2"/>
</dbReference>
<dbReference type="PANTHER" id="PTHR13052">
    <property type="entry name" value="NFRKB-RELATED"/>
    <property type="match status" value="1"/>
</dbReference>
<evidence type="ECO:0000313" key="4">
    <source>
        <dbReference type="Proteomes" id="UP001151760"/>
    </source>
</evidence>
<reference evidence="3" key="2">
    <citation type="submission" date="2022-01" db="EMBL/GenBank/DDBJ databases">
        <authorList>
            <person name="Yamashiro T."/>
            <person name="Shiraishi A."/>
            <person name="Satake H."/>
            <person name="Nakayama K."/>
        </authorList>
    </citation>
    <scope>NUCLEOTIDE SEQUENCE</scope>
</reference>
<dbReference type="PANTHER" id="PTHR13052:SF0">
    <property type="entry name" value="DNA-BINDING PROTEIN-LIKE"/>
    <property type="match status" value="1"/>
</dbReference>
<evidence type="ECO:0000313" key="3">
    <source>
        <dbReference type="EMBL" id="GJT49329.1"/>
    </source>
</evidence>
<keyword evidence="4" id="KW-1185">Reference proteome</keyword>
<comment type="caution">
    <text evidence="3">The sequence shown here is derived from an EMBL/GenBank/DDBJ whole genome shotgun (WGS) entry which is preliminary data.</text>
</comment>
<feature type="domain" description="Nuclear factor related to kappa-B-binding protein second winged helix" evidence="2">
    <location>
        <begin position="76"/>
        <end position="199"/>
    </location>
</feature>
<name>A0ABQ5EEI6_9ASTR</name>
<feature type="region of interest" description="Disordered" evidence="1">
    <location>
        <begin position="1"/>
        <end position="25"/>
    </location>
</feature>
<dbReference type="InterPro" id="IPR024867">
    <property type="entry name" value="NFRKB"/>
</dbReference>
<proteinExistence type="predicted"/>
<accession>A0ABQ5EEI6</accession>
<protein>
    <submittedName>
        <fullName evidence="3">Kappa-B-binding protein-like nuclear factor</fullName>
    </submittedName>
</protein>
<evidence type="ECO:0000256" key="1">
    <source>
        <dbReference type="SAM" id="MobiDB-lite"/>
    </source>
</evidence>
<sequence>MHVPSKTQSTLIHSPLSQNPSDQYHEAVNEATSPDAWGLPHRLLVKLVDSFANWLKIIQEALQTFGSLPSPPLQVKDYFRKEELIRYLIPDKAFAYTALDGKKSTVAPIRKGPGTPFSKVREHFMLKRGRPSNVSILCLVRDASARLPGSIGMRTDVCTLIRDSQYIVEDVSDAHLSDIVRKALNRLHYERDPCLQFDGGYEV</sequence>
<dbReference type="EMBL" id="BQNB010016228">
    <property type="protein sequence ID" value="GJT49329.1"/>
    <property type="molecule type" value="Genomic_DNA"/>
</dbReference>
<feature type="compositionally biased region" description="Polar residues" evidence="1">
    <location>
        <begin position="1"/>
        <end position="22"/>
    </location>
</feature>
<dbReference type="Pfam" id="PF25793">
    <property type="entry name" value="WHD_2nd_NFRKB"/>
    <property type="match status" value="1"/>
</dbReference>
<gene>
    <name evidence="3" type="ORF">Tco_0975486</name>
</gene>